<dbReference type="InterPro" id="IPR046373">
    <property type="entry name" value="Acyl-CoA_Oxase/DH_mid-dom_sf"/>
</dbReference>
<dbReference type="Pfam" id="PF02770">
    <property type="entry name" value="Acyl-CoA_dh_M"/>
    <property type="match status" value="1"/>
</dbReference>
<gene>
    <name evidence="19" type="ORF">HHI36_020271</name>
</gene>
<dbReference type="GO" id="GO:0006631">
    <property type="term" value="P:fatty acid metabolic process"/>
    <property type="evidence" value="ECO:0007669"/>
    <property type="project" value="UniProtKB-KW"/>
</dbReference>
<reference evidence="19 20" key="1">
    <citation type="journal article" date="2021" name="BMC Biol.">
        <title>Horizontally acquired antibacterial genes associated with adaptive radiation of ladybird beetles.</title>
        <authorList>
            <person name="Li H.S."/>
            <person name="Tang X.F."/>
            <person name="Huang Y.H."/>
            <person name="Xu Z.Y."/>
            <person name="Chen M.L."/>
            <person name="Du X.Y."/>
            <person name="Qiu B.Y."/>
            <person name="Chen P.T."/>
            <person name="Zhang W."/>
            <person name="Slipinski A."/>
            <person name="Escalona H.E."/>
            <person name="Waterhouse R.M."/>
            <person name="Zwick A."/>
            <person name="Pang H."/>
        </authorList>
    </citation>
    <scope>NUCLEOTIDE SEQUENCE [LARGE SCALE GENOMIC DNA]</scope>
    <source>
        <strain evidence="19">SYSU2018</strain>
    </source>
</reference>
<evidence type="ECO:0000259" key="16">
    <source>
        <dbReference type="Pfam" id="PF00441"/>
    </source>
</evidence>
<evidence type="ECO:0000256" key="7">
    <source>
        <dbReference type="ARBA" id="ARBA00022630"/>
    </source>
</evidence>
<dbReference type="EC" id="1.3.8.7" evidence="5"/>
<dbReference type="PANTHER" id="PTHR48083:SF2">
    <property type="entry name" value="MEDIUM-CHAIN SPECIFIC ACYL-COA DEHYDROGENASE, MITOCHONDRIAL"/>
    <property type="match status" value="1"/>
</dbReference>
<evidence type="ECO:0000313" key="19">
    <source>
        <dbReference type="EMBL" id="KAL3275512.1"/>
    </source>
</evidence>
<keyword evidence="13" id="KW-0496">Mitochondrion</keyword>
<name>A0ABD2NA80_9CUCU</name>
<comment type="caution">
    <text evidence="19">The sequence shown here is derived from an EMBL/GenBank/DDBJ whole genome shotgun (WGS) entry which is preliminary data.</text>
</comment>
<protein>
    <recommendedName>
        <fullName evidence="6">Medium-chain specific acyl-CoA dehydrogenase, mitochondrial</fullName>
        <ecNumber evidence="5">1.3.8.7</ecNumber>
    </recommendedName>
</protein>
<keyword evidence="9" id="KW-0276">Fatty acid metabolism</keyword>
<dbReference type="Gene3D" id="1.10.540.10">
    <property type="entry name" value="Acyl-CoA dehydrogenase/oxidase, N-terminal domain"/>
    <property type="match status" value="1"/>
</dbReference>
<dbReference type="SUPFAM" id="SSF47203">
    <property type="entry name" value="Acyl-CoA dehydrogenase C-terminal domain-like"/>
    <property type="match status" value="1"/>
</dbReference>
<feature type="domain" description="Acyl-CoA dehydrogenase/oxidase C-terminal" evidence="16">
    <location>
        <begin position="263"/>
        <end position="409"/>
    </location>
</feature>
<dbReference type="InterPro" id="IPR036250">
    <property type="entry name" value="AcylCo_DH-like_C"/>
</dbReference>
<dbReference type="InterPro" id="IPR037069">
    <property type="entry name" value="AcylCoA_DH/ox_N_sf"/>
</dbReference>
<comment type="pathway">
    <text evidence="3">Lipid metabolism; mitochondrial fatty acid beta-oxidation.</text>
</comment>
<comment type="subcellular location">
    <subcellularLocation>
        <location evidence="2">Mitochondrion matrix</location>
    </subcellularLocation>
</comment>
<dbReference type="EMBL" id="JABFTP020000083">
    <property type="protein sequence ID" value="KAL3275512.1"/>
    <property type="molecule type" value="Genomic_DNA"/>
</dbReference>
<evidence type="ECO:0000313" key="20">
    <source>
        <dbReference type="Proteomes" id="UP001516400"/>
    </source>
</evidence>
<dbReference type="Pfam" id="PF02771">
    <property type="entry name" value="Acyl-CoA_dh_N"/>
    <property type="match status" value="1"/>
</dbReference>
<dbReference type="FunFam" id="1.20.140.10:FF:000011">
    <property type="entry name" value="Medium-chain specific acyl-CoA dehydrogenase, mitochondrial"/>
    <property type="match status" value="1"/>
</dbReference>
<evidence type="ECO:0000256" key="8">
    <source>
        <dbReference type="ARBA" id="ARBA00022827"/>
    </source>
</evidence>
<evidence type="ECO:0000256" key="12">
    <source>
        <dbReference type="ARBA" id="ARBA00023098"/>
    </source>
</evidence>
<dbReference type="FunFam" id="1.10.540.10:FF:000010">
    <property type="entry name" value="Medium-chain specific acyl-CoA dehydrogenase, mitochondrial"/>
    <property type="match status" value="1"/>
</dbReference>
<sequence>MATIQKLTRDLLRSNWGTRLFSAQTTKDSPIGINFAFSDTDKEIQDVARKFSREEIIPVAAHYDKTGEYPYDLLKKAWSLGIINGTIPEHCGGLNNSSVTSCLIDEELAYGCTGIATAINSSGLGQAPLIISGTKEQQKKYLGRLIEEPLVSSFCLTEPGTGSDAAAIKTKAEKKGDEWVINGQKMWITNAGVANWYFVLARTDNDPKASIGKAFTGFIVERNTPGITPGRKEWNMGQRASDTRGITFEDVRVPKENVLGEVGGGFKIVMKTFDYTRPSVAASCTGLAQRCLDEASKYSTERKTFGVPICQHQAVAMMLADMAVAVELSRLSSLKSAWEYDMGLKNTYIASIAKYYAADMVNQVASNAVQIFGGNGYNSEYPVEKLMRDAKIFQIYEGTSQIQSLIISRCVIDRAKQLA</sequence>
<dbReference type="PROSITE" id="PS00073">
    <property type="entry name" value="ACYL_COA_DH_2"/>
    <property type="match status" value="1"/>
</dbReference>
<evidence type="ECO:0000256" key="13">
    <source>
        <dbReference type="ARBA" id="ARBA00023128"/>
    </source>
</evidence>
<accession>A0ABD2NA80</accession>
<dbReference type="InterPro" id="IPR009075">
    <property type="entry name" value="AcylCo_DH/oxidase_C"/>
</dbReference>
<dbReference type="SUPFAM" id="SSF56645">
    <property type="entry name" value="Acyl-CoA dehydrogenase NM domain-like"/>
    <property type="match status" value="1"/>
</dbReference>
<dbReference type="GO" id="GO:0070991">
    <property type="term" value="F:medium-chain fatty acyl-CoA dehydrogenase activity"/>
    <property type="evidence" value="ECO:0007669"/>
    <property type="project" value="UniProtKB-EC"/>
</dbReference>
<dbReference type="Gene3D" id="2.40.110.10">
    <property type="entry name" value="Butyryl-CoA Dehydrogenase, subunit A, domain 2"/>
    <property type="match status" value="1"/>
</dbReference>
<comment type="similarity">
    <text evidence="4 15">Belongs to the acyl-CoA dehydrogenase family.</text>
</comment>
<evidence type="ECO:0000256" key="6">
    <source>
        <dbReference type="ARBA" id="ARBA00019125"/>
    </source>
</evidence>
<evidence type="ECO:0000256" key="4">
    <source>
        <dbReference type="ARBA" id="ARBA00009347"/>
    </source>
</evidence>
<dbReference type="InterPro" id="IPR006089">
    <property type="entry name" value="Acyl-CoA_DH_CS"/>
</dbReference>
<dbReference type="PANTHER" id="PTHR48083">
    <property type="entry name" value="MEDIUM-CHAIN SPECIFIC ACYL-COA DEHYDROGENASE, MITOCHONDRIAL-RELATED"/>
    <property type="match status" value="1"/>
</dbReference>
<dbReference type="InterPro" id="IPR006091">
    <property type="entry name" value="Acyl-CoA_Oxase/DH_mid-dom"/>
</dbReference>
<evidence type="ECO:0000256" key="2">
    <source>
        <dbReference type="ARBA" id="ARBA00004305"/>
    </source>
</evidence>
<keyword evidence="11 15" id="KW-0560">Oxidoreductase</keyword>
<dbReference type="Proteomes" id="UP001516400">
    <property type="component" value="Unassembled WGS sequence"/>
</dbReference>
<evidence type="ECO:0000259" key="18">
    <source>
        <dbReference type="Pfam" id="PF02771"/>
    </source>
</evidence>
<dbReference type="GO" id="GO:0005759">
    <property type="term" value="C:mitochondrial matrix"/>
    <property type="evidence" value="ECO:0007669"/>
    <property type="project" value="UniProtKB-SubCell"/>
</dbReference>
<evidence type="ECO:0000256" key="15">
    <source>
        <dbReference type="RuleBase" id="RU362125"/>
    </source>
</evidence>
<feature type="domain" description="Acyl-CoA dehydrogenase/oxidase N-terminal" evidence="18">
    <location>
        <begin position="39"/>
        <end position="147"/>
    </location>
</feature>
<keyword evidence="10" id="KW-0809">Transit peptide</keyword>
<keyword evidence="20" id="KW-1185">Reference proteome</keyword>
<dbReference type="FunFam" id="2.40.110.10:FF:000007">
    <property type="entry name" value="Medium-chain specific acyl-CoA dehydrogenase, mitochondrial"/>
    <property type="match status" value="1"/>
</dbReference>
<keyword evidence="12" id="KW-0443">Lipid metabolism</keyword>
<evidence type="ECO:0000256" key="10">
    <source>
        <dbReference type="ARBA" id="ARBA00022946"/>
    </source>
</evidence>
<evidence type="ECO:0000256" key="9">
    <source>
        <dbReference type="ARBA" id="ARBA00022832"/>
    </source>
</evidence>
<organism evidence="19 20">
    <name type="scientific">Cryptolaemus montrouzieri</name>
    <dbReference type="NCBI Taxonomy" id="559131"/>
    <lineage>
        <taxon>Eukaryota</taxon>
        <taxon>Metazoa</taxon>
        <taxon>Ecdysozoa</taxon>
        <taxon>Arthropoda</taxon>
        <taxon>Hexapoda</taxon>
        <taxon>Insecta</taxon>
        <taxon>Pterygota</taxon>
        <taxon>Neoptera</taxon>
        <taxon>Endopterygota</taxon>
        <taxon>Coleoptera</taxon>
        <taxon>Polyphaga</taxon>
        <taxon>Cucujiformia</taxon>
        <taxon>Coccinelloidea</taxon>
        <taxon>Coccinellidae</taxon>
        <taxon>Scymninae</taxon>
        <taxon>Scymnini</taxon>
        <taxon>Cryptolaemus</taxon>
    </lineage>
</organism>
<keyword evidence="8 15" id="KW-0274">FAD</keyword>
<dbReference type="InterPro" id="IPR013786">
    <property type="entry name" value="AcylCoA_DH/ox_N"/>
</dbReference>
<dbReference type="Gene3D" id="1.20.140.10">
    <property type="entry name" value="Butyryl-CoA Dehydrogenase, subunit A, domain 3"/>
    <property type="match status" value="1"/>
</dbReference>
<evidence type="ECO:0000256" key="3">
    <source>
        <dbReference type="ARBA" id="ARBA00005198"/>
    </source>
</evidence>
<feature type="domain" description="Acyl-CoA oxidase/dehydrogenase middle" evidence="17">
    <location>
        <begin position="153"/>
        <end position="251"/>
    </location>
</feature>
<keyword evidence="7 15" id="KW-0285">Flavoprotein</keyword>
<dbReference type="InterPro" id="IPR050741">
    <property type="entry name" value="Acyl-CoA_dehydrogenase"/>
</dbReference>
<dbReference type="AlphaFoldDB" id="A0ABD2NA80"/>
<evidence type="ECO:0000256" key="1">
    <source>
        <dbReference type="ARBA" id="ARBA00001974"/>
    </source>
</evidence>
<evidence type="ECO:0000256" key="11">
    <source>
        <dbReference type="ARBA" id="ARBA00023002"/>
    </source>
</evidence>
<proteinExistence type="inferred from homology"/>
<comment type="cofactor">
    <cofactor evidence="1 15">
        <name>FAD</name>
        <dbReference type="ChEBI" id="CHEBI:57692"/>
    </cofactor>
</comment>
<evidence type="ECO:0000259" key="17">
    <source>
        <dbReference type="Pfam" id="PF02770"/>
    </source>
</evidence>
<dbReference type="InterPro" id="IPR009100">
    <property type="entry name" value="AcylCoA_DH/oxidase_NM_dom_sf"/>
</dbReference>
<evidence type="ECO:0000256" key="14">
    <source>
        <dbReference type="ARBA" id="ARBA00047882"/>
    </source>
</evidence>
<comment type="catalytic activity">
    <reaction evidence="14">
        <text>a medium-chain 2,3-saturated fatty acyl-CoA + oxidized [electron-transfer flavoprotein] + H(+) = a medium-chain (2E)-enoyl-CoA + reduced [electron-transfer flavoprotein]</text>
        <dbReference type="Rhea" id="RHEA:14477"/>
        <dbReference type="Rhea" id="RHEA-COMP:10685"/>
        <dbReference type="Rhea" id="RHEA-COMP:10686"/>
        <dbReference type="ChEBI" id="CHEBI:15378"/>
        <dbReference type="ChEBI" id="CHEBI:57692"/>
        <dbReference type="ChEBI" id="CHEBI:58307"/>
        <dbReference type="ChEBI" id="CHEBI:83723"/>
        <dbReference type="ChEBI" id="CHEBI:83726"/>
        <dbReference type="EC" id="1.3.8.7"/>
    </reaction>
</comment>
<evidence type="ECO:0000256" key="5">
    <source>
        <dbReference type="ARBA" id="ARBA00012033"/>
    </source>
</evidence>
<dbReference type="Pfam" id="PF00441">
    <property type="entry name" value="Acyl-CoA_dh_1"/>
    <property type="match status" value="1"/>
</dbReference>